<feature type="domain" description="XPG-I" evidence="18">
    <location>
        <begin position="216"/>
        <end position="286"/>
    </location>
</feature>
<keyword evidence="13 16" id="KW-0238">DNA-binding</keyword>
<evidence type="ECO:0000256" key="3">
    <source>
        <dbReference type="ARBA" id="ARBA00020324"/>
    </source>
</evidence>
<dbReference type="Pfam" id="PF00752">
    <property type="entry name" value="XPG_N"/>
    <property type="match status" value="1"/>
</dbReference>
<feature type="compositionally biased region" description="Polar residues" evidence="17">
    <location>
        <begin position="649"/>
        <end position="658"/>
    </location>
</feature>
<feature type="region of interest" description="Disordered" evidence="17">
    <location>
        <begin position="577"/>
        <end position="770"/>
    </location>
</feature>
<dbReference type="SMART" id="SM00279">
    <property type="entry name" value="HhH2"/>
    <property type="match status" value="1"/>
</dbReference>
<gene>
    <name evidence="20" type="ORF">HHUSO_G6886</name>
</gene>
<comment type="similarity">
    <text evidence="2 16">Belongs to the XPG/RAD2 endonuclease family. EXO1 subfamily.</text>
</comment>
<dbReference type="EC" id="3.1.-.-" evidence="16"/>
<feature type="domain" description="XPG N-terminal" evidence="19">
    <location>
        <begin position="68"/>
        <end position="166"/>
    </location>
</feature>
<evidence type="ECO:0000256" key="9">
    <source>
        <dbReference type="ARBA" id="ARBA00022801"/>
    </source>
</evidence>
<feature type="compositionally biased region" description="Polar residues" evidence="17">
    <location>
        <begin position="745"/>
        <end position="770"/>
    </location>
</feature>
<reference evidence="20 21" key="1">
    <citation type="submission" date="2021-05" db="EMBL/GenBank/DDBJ databases">
        <authorList>
            <person name="Zahm M."/>
            <person name="Klopp C."/>
            <person name="Cabau C."/>
            <person name="Kuhl H."/>
            <person name="Suciu R."/>
            <person name="Ciorpac M."/>
            <person name="Holostenco D."/>
            <person name="Gessner J."/>
            <person name="Wuertz S."/>
            <person name="Hohne C."/>
            <person name="Stock M."/>
            <person name="Gislard M."/>
            <person name="Lluch J."/>
            <person name="Milhes M."/>
            <person name="Lampietro C."/>
            <person name="Lopez Roques C."/>
            <person name="Donnadieu C."/>
            <person name="Du K."/>
            <person name="Schartl M."/>
            <person name="Guiguen Y."/>
        </authorList>
    </citation>
    <scope>NUCLEOTIDE SEQUENCE [LARGE SCALE GENOMIC DNA]</scope>
    <source>
        <strain evidence="20">Hh-F2</strain>
        <tissue evidence="20">Blood</tissue>
    </source>
</reference>
<evidence type="ECO:0000256" key="15">
    <source>
        <dbReference type="ARBA" id="ARBA00023242"/>
    </source>
</evidence>
<evidence type="ECO:0000259" key="18">
    <source>
        <dbReference type="SMART" id="SM00484"/>
    </source>
</evidence>
<dbReference type="CDD" id="cd09857">
    <property type="entry name" value="PIN_EXO1"/>
    <property type="match status" value="1"/>
</dbReference>
<keyword evidence="10 16" id="KW-0269">Exonuclease</keyword>
<sequence>MENGGWKMEDGGKAKTVGLWLAVMRETDLANQNRSLQPLEICREGQIECTARKGCSKDRRSRAVLLNMGIPGLLQFISEASESVNVKKYKGQTVAVDTYCWLHKGAFSCAEKLAKGEPTDQYVTYCMKFVDMLLTSGVKPILVFDGCNLPSKQEVEKSRRERRQMNLQKGKQLLREGKLSEARECFTRCINVTPTMAHDVIKANYRDLCFLSQVARARGVDCVVAPYEADSQLAFLNKSGIAQVVITEDSDLLAFGCKKVLLKMDKFGNGLEIDQACLGKCKQLGDMFTEEKFRYMCILSGCDYLASISGIGLAKACKLLKMANNPDIIKVIKKTGQYLKMNVTVPDEYIEGFTRANNTFLYQLVFDPISRRLVPLNPYPDDMDPKTLSYAGHHIGDKDAFQIALGNVDINNMERIDDYNPDTAKPVKPKSRGWNDWSAPCELSIWSRGYLPTGSLLKSFQSQSKMEASPEKPSTKGLAKVISTKGLKLPSRENLAKRTREENGISETDLLSQYSFSCMKRFKKEEAEVPLSTKSPGQGTGSMTGTSSPVESVSPSAGKPGSQPMVRNRFATLLQRRNQEEGATGVPGTQSRFFSNSSSSGGSAVKQESAVKSEELLVPEKGNSSQSNETPDLLTLIDNDNKEEESRTPAVTSLIPQRSPSPPSGRGTGVFGWSGSLAVKAEARSSSGISSLQQFHRMKDSSPYWGKPHTEPSALLNKLSEEDCPCQEAEESDNDDHPRSERGSFPQSQGTGYPSRDSLSSSGVPLFSQTSQRKMDFIEIRSCQESNASEHASCSPELNEKRHSGTRTKVSGLLRVSPAGSGKTSKIKLSGPAKASGLSKRSSQKKKVGVSDENQPALQVTIRDLWKNFGFKKGKEKISPLKKAEPMSPVKNNCQALSPNTDEDIFNNPECSNVQRAVLC</sequence>
<evidence type="ECO:0000256" key="6">
    <source>
        <dbReference type="ARBA" id="ARBA00022759"/>
    </source>
</evidence>
<keyword evidence="6" id="KW-0255">Endonuclease</keyword>
<dbReference type="InterPro" id="IPR006084">
    <property type="entry name" value="XPG/Rad2"/>
</dbReference>
<evidence type="ECO:0000256" key="1">
    <source>
        <dbReference type="ARBA" id="ARBA00004123"/>
    </source>
</evidence>
<dbReference type="Gene3D" id="3.40.50.1010">
    <property type="entry name" value="5'-nuclease"/>
    <property type="match status" value="1"/>
</dbReference>
<dbReference type="Gene3D" id="1.10.150.20">
    <property type="entry name" value="5' to 3' exonuclease, C-terminal subdomain"/>
    <property type="match status" value="1"/>
</dbReference>
<feature type="region of interest" description="Disordered" evidence="17">
    <location>
        <begin position="785"/>
        <end position="854"/>
    </location>
</feature>
<dbReference type="InterPro" id="IPR008918">
    <property type="entry name" value="HhH2"/>
</dbReference>
<evidence type="ECO:0000313" key="20">
    <source>
        <dbReference type="EMBL" id="KAK6489935.1"/>
    </source>
</evidence>
<feature type="region of interest" description="Disordered" evidence="17">
    <location>
        <begin position="876"/>
        <end position="896"/>
    </location>
</feature>
<dbReference type="SUPFAM" id="SSF47807">
    <property type="entry name" value="5' to 3' exonuclease, C-terminal subdomain"/>
    <property type="match status" value="1"/>
</dbReference>
<dbReference type="PROSITE" id="PS00841">
    <property type="entry name" value="XPG_1"/>
    <property type="match status" value="1"/>
</dbReference>
<evidence type="ECO:0000313" key="21">
    <source>
        <dbReference type="Proteomes" id="UP001369086"/>
    </source>
</evidence>
<dbReference type="SMART" id="SM00484">
    <property type="entry name" value="XPGI"/>
    <property type="match status" value="1"/>
</dbReference>
<evidence type="ECO:0000256" key="13">
    <source>
        <dbReference type="ARBA" id="ARBA00023125"/>
    </source>
</evidence>
<feature type="region of interest" description="Disordered" evidence="17">
    <location>
        <begin position="525"/>
        <end position="565"/>
    </location>
</feature>
<keyword evidence="21" id="KW-1185">Reference proteome</keyword>
<dbReference type="InterPro" id="IPR044752">
    <property type="entry name" value="PIN-like_EXO1"/>
</dbReference>
<dbReference type="PROSITE" id="PS00842">
    <property type="entry name" value="XPG_2"/>
    <property type="match status" value="1"/>
</dbReference>
<evidence type="ECO:0000256" key="4">
    <source>
        <dbReference type="ARBA" id="ARBA00022722"/>
    </source>
</evidence>
<dbReference type="PANTHER" id="PTHR11081">
    <property type="entry name" value="FLAP ENDONUCLEASE FAMILY MEMBER"/>
    <property type="match status" value="1"/>
</dbReference>
<dbReference type="InterPro" id="IPR006086">
    <property type="entry name" value="XPG-I_dom"/>
</dbReference>
<keyword evidence="11 16" id="KW-0460">Magnesium</keyword>
<keyword evidence="15 16" id="KW-0539">Nucleus</keyword>
<keyword evidence="8 16" id="KW-0228">DNA excision</keyword>
<feature type="compositionally biased region" description="Basic and acidic residues" evidence="17">
    <location>
        <begin position="876"/>
        <end position="885"/>
    </location>
</feature>
<comment type="cofactor">
    <cofactor evidence="16">
        <name>Mg(2+)</name>
        <dbReference type="ChEBI" id="CHEBI:18420"/>
    </cofactor>
    <text evidence="16">Binds 2 magnesium ions per subunit. They probably participate in the reaction catalyzed by the enzyme. May bind an additional third magnesium ion after substrate binding.</text>
</comment>
<evidence type="ECO:0000256" key="11">
    <source>
        <dbReference type="ARBA" id="ARBA00022842"/>
    </source>
</evidence>
<protein>
    <recommendedName>
        <fullName evidence="3 16">Exonuclease 1</fullName>
        <ecNumber evidence="16">3.1.-.-</ecNumber>
    </recommendedName>
</protein>
<evidence type="ECO:0000259" key="19">
    <source>
        <dbReference type="SMART" id="SM00485"/>
    </source>
</evidence>
<comment type="subcellular location">
    <subcellularLocation>
        <location evidence="1 16">Nucleus</location>
    </subcellularLocation>
</comment>
<keyword evidence="7 16" id="KW-0227">DNA damage</keyword>
<keyword evidence="5 16" id="KW-0479">Metal-binding</keyword>
<dbReference type="InterPro" id="IPR019974">
    <property type="entry name" value="XPG_CS"/>
</dbReference>
<dbReference type="InterPro" id="IPR006085">
    <property type="entry name" value="XPG_DNA_repair_N"/>
</dbReference>
<keyword evidence="14 16" id="KW-0234">DNA repair</keyword>
<evidence type="ECO:0000256" key="14">
    <source>
        <dbReference type="ARBA" id="ARBA00023204"/>
    </source>
</evidence>
<evidence type="ECO:0000256" key="8">
    <source>
        <dbReference type="ARBA" id="ARBA00022769"/>
    </source>
</evidence>
<dbReference type="CDD" id="cd09908">
    <property type="entry name" value="H3TH_EXO1"/>
    <property type="match status" value="1"/>
</dbReference>
<comment type="function">
    <text evidence="16">5'-&gt;3' double-stranded DNA exonuclease which may also possess a cryptic 3'-&gt;5' double-stranded DNA exonuclease activity. Functions in DNA mismatch repair.</text>
</comment>
<evidence type="ECO:0000256" key="12">
    <source>
        <dbReference type="ARBA" id="ARBA00022881"/>
    </source>
</evidence>
<dbReference type="Pfam" id="PF00867">
    <property type="entry name" value="XPG_I"/>
    <property type="match status" value="1"/>
</dbReference>
<keyword evidence="9 16" id="KW-0378">Hydrolase</keyword>
<feature type="compositionally biased region" description="Acidic residues" evidence="17">
    <location>
        <begin position="722"/>
        <end position="734"/>
    </location>
</feature>
<feature type="compositionally biased region" description="Polar residues" evidence="17">
    <location>
        <begin position="684"/>
        <end position="694"/>
    </location>
</feature>
<dbReference type="InterPro" id="IPR036279">
    <property type="entry name" value="5-3_exonuclease_C_sf"/>
</dbReference>
<dbReference type="EMBL" id="JAHFZB010000005">
    <property type="protein sequence ID" value="KAK6489935.1"/>
    <property type="molecule type" value="Genomic_DNA"/>
</dbReference>
<dbReference type="SMART" id="SM00485">
    <property type="entry name" value="XPGN"/>
    <property type="match status" value="1"/>
</dbReference>
<feature type="compositionally biased region" description="Low complexity" evidence="17">
    <location>
        <begin position="591"/>
        <end position="603"/>
    </location>
</feature>
<keyword evidence="4 16" id="KW-0540">Nuclease</keyword>
<proteinExistence type="inferred from homology"/>
<dbReference type="SUPFAM" id="SSF88723">
    <property type="entry name" value="PIN domain-like"/>
    <property type="match status" value="1"/>
</dbReference>
<comment type="caution">
    <text evidence="20">The sequence shown here is derived from an EMBL/GenBank/DDBJ whole genome shotgun (WGS) entry which is preliminary data.</text>
</comment>
<evidence type="ECO:0000256" key="16">
    <source>
        <dbReference type="RuleBase" id="RU910737"/>
    </source>
</evidence>
<dbReference type="PANTHER" id="PTHR11081:SF8">
    <property type="entry name" value="EXONUCLEASE 1"/>
    <property type="match status" value="1"/>
</dbReference>
<dbReference type="InterPro" id="IPR029060">
    <property type="entry name" value="PIN-like_dom_sf"/>
</dbReference>
<organism evidence="20 21">
    <name type="scientific">Huso huso</name>
    <name type="common">Beluga</name>
    <name type="synonym">Acipenser huso</name>
    <dbReference type="NCBI Taxonomy" id="61971"/>
    <lineage>
        <taxon>Eukaryota</taxon>
        <taxon>Metazoa</taxon>
        <taxon>Chordata</taxon>
        <taxon>Craniata</taxon>
        <taxon>Vertebrata</taxon>
        <taxon>Euteleostomi</taxon>
        <taxon>Actinopterygii</taxon>
        <taxon>Chondrostei</taxon>
        <taxon>Acipenseriformes</taxon>
        <taxon>Acipenseridae</taxon>
        <taxon>Huso</taxon>
    </lineage>
</organism>
<accession>A0ABR0ZYN0</accession>
<evidence type="ECO:0000256" key="10">
    <source>
        <dbReference type="ARBA" id="ARBA00022839"/>
    </source>
</evidence>
<keyword evidence="12 16" id="KW-0267">Excision nuclease</keyword>
<evidence type="ECO:0000256" key="5">
    <source>
        <dbReference type="ARBA" id="ARBA00022723"/>
    </source>
</evidence>
<evidence type="ECO:0000256" key="7">
    <source>
        <dbReference type="ARBA" id="ARBA00022763"/>
    </source>
</evidence>
<dbReference type="InterPro" id="IPR037315">
    <property type="entry name" value="EXO1_H3TH"/>
</dbReference>
<dbReference type="Proteomes" id="UP001369086">
    <property type="component" value="Unassembled WGS sequence"/>
</dbReference>
<name>A0ABR0ZYN0_HUSHU</name>
<evidence type="ECO:0000256" key="17">
    <source>
        <dbReference type="SAM" id="MobiDB-lite"/>
    </source>
</evidence>
<dbReference type="PRINTS" id="PR00853">
    <property type="entry name" value="XPGRADSUPER"/>
</dbReference>
<evidence type="ECO:0000256" key="2">
    <source>
        <dbReference type="ARBA" id="ARBA00010563"/>
    </source>
</evidence>